<gene>
    <name evidence="1" type="ORF">A5677_16860</name>
</gene>
<comment type="caution">
    <text evidence="1">The sequence shown here is derived from an EMBL/GenBank/DDBJ whole genome shotgun (WGS) entry which is preliminary data.</text>
</comment>
<dbReference type="Proteomes" id="UP000092683">
    <property type="component" value="Unassembled WGS sequence"/>
</dbReference>
<dbReference type="EMBL" id="MBEE01000080">
    <property type="protein sequence ID" value="OCB57696.1"/>
    <property type="molecule type" value="Genomic_DNA"/>
</dbReference>
<name>A0A1B9DAD8_MYCMA</name>
<dbReference type="AlphaFoldDB" id="A0A1B9DAD8"/>
<reference evidence="1 2" key="1">
    <citation type="submission" date="2016-06" db="EMBL/GenBank/DDBJ databases">
        <authorList>
            <person name="Kjaerup R.B."/>
            <person name="Dalgaard T.S."/>
            <person name="Juul-Madsen H.R."/>
        </authorList>
    </citation>
    <scope>NUCLEOTIDE SEQUENCE [LARGE SCALE GENOMIC DNA]</scope>
    <source>
        <strain evidence="1 2">E3012</strain>
    </source>
</reference>
<sequence>MPKETTRNIYIGPNNLRWDLSGRNKGRQGARLASHVQGDYHLPIDQLFTEGAYQVGATYERTNILKRIINIGVVLGFNCSELQYRAIESNWWDSWPADTPGWWGRFTPFSGWRWAQVQLAKTVDTAMPLDPTAFGNNGFQWDMQIVAANPWWAKRMLTDSFTAAADSVAKNGFDEQTFHIANRGTMEAWPKFMYTGPGKAWIQDGMTNNLIELPELSGDDGYVTVDTDPAERTLKGSNDPTDNLFYQFIRQSRVLDFFLHDLEALGEPVWRRASGIRFQSPIPPRTVANIKVRHSQPGGQVVIFMPQRYARPS</sequence>
<protein>
    <submittedName>
        <fullName evidence="1">Uncharacterized protein</fullName>
    </submittedName>
</protein>
<organism evidence="1 2">
    <name type="scientific">Mycobacterium malmoense</name>
    <dbReference type="NCBI Taxonomy" id="1780"/>
    <lineage>
        <taxon>Bacteria</taxon>
        <taxon>Bacillati</taxon>
        <taxon>Actinomycetota</taxon>
        <taxon>Actinomycetes</taxon>
        <taxon>Mycobacteriales</taxon>
        <taxon>Mycobacteriaceae</taxon>
        <taxon>Mycobacterium</taxon>
    </lineage>
</organism>
<proteinExistence type="predicted"/>
<evidence type="ECO:0000313" key="1">
    <source>
        <dbReference type="EMBL" id="OCB57696.1"/>
    </source>
</evidence>
<evidence type="ECO:0000313" key="2">
    <source>
        <dbReference type="Proteomes" id="UP000092683"/>
    </source>
</evidence>
<accession>A0A1B9DAD8</accession>